<evidence type="ECO:0000313" key="2">
    <source>
        <dbReference type="EMBL" id="MFC4429488.1"/>
    </source>
</evidence>
<keyword evidence="3" id="KW-1185">Reference proteome</keyword>
<evidence type="ECO:0000313" key="3">
    <source>
        <dbReference type="Proteomes" id="UP001595965"/>
    </source>
</evidence>
<dbReference type="Gene3D" id="3.10.450.50">
    <property type="match status" value="1"/>
</dbReference>
<dbReference type="PANTHER" id="PTHR46310">
    <property type="entry name" value="AMIDASE 1"/>
    <property type="match status" value="1"/>
</dbReference>
<dbReference type="Pfam" id="PF01425">
    <property type="entry name" value="Amidase"/>
    <property type="match status" value="1"/>
</dbReference>
<dbReference type="InterPro" id="IPR020556">
    <property type="entry name" value="Amidase_CS"/>
</dbReference>
<dbReference type="SUPFAM" id="SSF75304">
    <property type="entry name" value="Amidase signature (AS) enzymes"/>
    <property type="match status" value="1"/>
</dbReference>
<proteinExistence type="predicted"/>
<name>A0ABV8XXK2_9MICC</name>
<organism evidence="2 3">
    <name type="scientific">Citricoccus alkalitolerans</name>
    <dbReference type="NCBI Taxonomy" id="246603"/>
    <lineage>
        <taxon>Bacteria</taxon>
        <taxon>Bacillati</taxon>
        <taxon>Actinomycetota</taxon>
        <taxon>Actinomycetes</taxon>
        <taxon>Micrococcales</taxon>
        <taxon>Micrococcaceae</taxon>
        <taxon>Citricoccus</taxon>
    </lineage>
</organism>
<dbReference type="PROSITE" id="PS00571">
    <property type="entry name" value="AMIDASES"/>
    <property type="match status" value="1"/>
</dbReference>
<dbReference type="InterPro" id="IPR024507">
    <property type="entry name" value="AtzH-like"/>
</dbReference>
<dbReference type="Pfam" id="PF11533">
    <property type="entry name" value="AtzH-like"/>
    <property type="match status" value="1"/>
</dbReference>
<sequence length="529" mass="55204">MTGGGLAAAPMALVDRFWQYEEALMADDLESLDALFADDETTLRADSTGLMVGADRIRQFRRGRGGADARRIVGVQTRRISDDCWLTVGESITASGGRGVQTQLWTRDAERGWQITAAHVTGPVMAIDRSVWRVLGTPLAAPHSEGPLDGRTVAVKDLFAVEGHRIGAGVPGYLETAGVELKHAAAVASLLDHGASVLGIAQTDQFAYSIAGRNAHYGTPPNPACRGAISGGSSSGPASAVALGQADIGLASDTAGSIRVPASYQGLWGLRTTHGAVPMAGTLPLAPSFDTVGWLTRDGATLRDAAAVSLPGRGRRSIGTAAAELVIDRDLVEQAEDAVVAAFDLAVSRLERPVTVISLEGGAASEAFPGSYYDAFRLVQAAEAWESHGRWITEHPGLVTGDVADRFADAQRVDAEQQEAARRTLHAARARWEEVLGGRVLLLPSAASAAPPVDAPDAMIQRVRTATLTMTCVAGILARPALSVPALETDEGPVGLCLVGPQDTDLALVDLGEEIHRECGVGSTGGRCP</sequence>
<evidence type="ECO:0000259" key="1">
    <source>
        <dbReference type="Pfam" id="PF01425"/>
    </source>
</evidence>
<reference evidence="3" key="1">
    <citation type="journal article" date="2019" name="Int. J. Syst. Evol. Microbiol.">
        <title>The Global Catalogue of Microorganisms (GCM) 10K type strain sequencing project: providing services to taxonomists for standard genome sequencing and annotation.</title>
        <authorList>
            <consortium name="The Broad Institute Genomics Platform"/>
            <consortium name="The Broad Institute Genome Sequencing Center for Infectious Disease"/>
            <person name="Wu L."/>
            <person name="Ma J."/>
        </authorList>
    </citation>
    <scope>NUCLEOTIDE SEQUENCE [LARGE SCALE GENOMIC DNA]</scope>
    <source>
        <strain evidence="3">CGMCC 1.12125</strain>
    </source>
</reference>
<dbReference type="Gene3D" id="3.90.1300.10">
    <property type="entry name" value="Amidase signature (AS) domain"/>
    <property type="match status" value="1"/>
</dbReference>
<comment type="caution">
    <text evidence="2">The sequence shown here is derived from an EMBL/GenBank/DDBJ whole genome shotgun (WGS) entry which is preliminary data.</text>
</comment>
<dbReference type="SUPFAM" id="SSF54427">
    <property type="entry name" value="NTF2-like"/>
    <property type="match status" value="1"/>
</dbReference>
<feature type="domain" description="Amidase" evidence="1">
    <location>
        <begin position="143"/>
        <end position="298"/>
    </location>
</feature>
<dbReference type="EMBL" id="JBHSEN010000001">
    <property type="protein sequence ID" value="MFC4429488.1"/>
    <property type="molecule type" value="Genomic_DNA"/>
</dbReference>
<dbReference type="InterPro" id="IPR023631">
    <property type="entry name" value="Amidase_dom"/>
</dbReference>
<accession>A0ABV8XXK2</accession>
<dbReference type="InterPro" id="IPR036928">
    <property type="entry name" value="AS_sf"/>
</dbReference>
<protein>
    <submittedName>
        <fullName evidence="2">AtzH-like domain-containing protein</fullName>
    </submittedName>
</protein>
<gene>
    <name evidence="2" type="ORF">ACFO0K_07325</name>
</gene>
<dbReference type="PANTHER" id="PTHR46310:SF7">
    <property type="entry name" value="AMIDASE 1"/>
    <property type="match status" value="1"/>
</dbReference>
<dbReference type="RefSeq" id="WP_344228305.1">
    <property type="nucleotide sequence ID" value="NZ_BAAALH010000002.1"/>
</dbReference>
<dbReference type="InterPro" id="IPR032710">
    <property type="entry name" value="NTF2-like_dom_sf"/>
</dbReference>
<dbReference type="Proteomes" id="UP001595965">
    <property type="component" value="Unassembled WGS sequence"/>
</dbReference>